<reference evidence="2" key="2">
    <citation type="journal article" date="2021" name="PeerJ">
        <title>Extensive microbial diversity within the chicken gut microbiome revealed by metagenomics and culture.</title>
        <authorList>
            <person name="Gilroy R."/>
            <person name="Ravi A."/>
            <person name="Getino M."/>
            <person name="Pursley I."/>
            <person name="Horton D.L."/>
            <person name="Alikhan N.F."/>
            <person name="Baker D."/>
            <person name="Gharbi K."/>
            <person name="Hall N."/>
            <person name="Watson M."/>
            <person name="Adriaenssens E.M."/>
            <person name="Foster-Nyarko E."/>
            <person name="Jarju S."/>
            <person name="Secka A."/>
            <person name="Antonio M."/>
            <person name="Oren A."/>
            <person name="Chaudhuri R.R."/>
            <person name="La Ragione R."/>
            <person name="Hildebrand F."/>
            <person name="Pallen M.J."/>
        </authorList>
    </citation>
    <scope>NUCLEOTIDE SEQUENCE</scope>
    <source>
        <strain evidence="2">ChiHjej12B11-7776</strain>
    </source>
</reference>
<dbReference type="PANTHER" id="PTHR21198">
    <property type="entry name" value="GLUTAMATE RACEMASE"/>
    <property type="match status" value="1"/>
</dbReference>
<keyword evidence="1" id="KW-0413">Isomerase</keyword>
<name>A0A9D1SQ92_9BACT</name>
<sequence length="241" mass="26072">MTTGVLDSGVGGLTILMQLRKRYPQSNFIYLADHAFCPYGTKPAGKLKERVVDMAKLLVTLGATNLLFACNTASLFAKEAEQALSVRVSEVITPTAQAACGATKNKKIALVATRNTIRSGAYRNIFAKNGVSTYCADGGELVFLAENAAPKSERLRCVQKILSANFGGADVLVLGCTHFPLFIKYFRRCWKGKIVCSRTDLHPQRAEGEVRYFTTGDAAAARRAAAVFGDVPFEKILPQGV</sequence>
<comment type="caution">
    <text evidence="2">The sequence shown here is derived from an EMBL/GenBank/DDBJ whole genome shotgun (WGS) entry which is preliminary data.</text>
</comment>
<evidence type="ECO:0000313" key="3">
    <source>
        <dbReference type="Proteomes" id="UP000886852"/>
    </source>
</evidence>
<dbReference type="Gene3D" id="3.40.50.1860">
    <property type="match status" value="2"/>
</dbReference>
<gene>
    <name evidence="2" type="ORF">IAC72_02155</name>
</gene>
<dbReference type="EMBL" id="DVOC01000039">
    <property type="protein sequence ID" value="HIU90807.1"/>
    <property type="molecule type" value="Genomic_DNA"/>
</dbReference>
<evidence type="ECO:0000313" key="2">
    <source>
        <dbReference type="EMBL" id="HIU90807.1"/>
    </source>
</evidence>
<reference evidence="2" key="1">
    <citation type="submission" date="2020-10" db="EMBL/GenBank/DDBJ databases">
        <authorList>
            <person name="Gilroy R."/>
        </authorList>
    </citation>
    <scope>NUCLEOTIDE SEQUENCE</scope>
    <source>
        <strain evidence="2">ChiHjej12B11-7776</strain>
    </source>
</reference>
<dbReference type="AlphaFoldDB" id="A0A9D1SQ92"/>
<evidence type="ECO:0000256" key="1">
    <source>
        <dbReference type="ARBA" id="ARBA00023235"/>
    </source>
</evidence>
<dbReference type="GO" id="GO:0009252">
    <property type="term" value="P:peptidoglycan biosynthetic process"/>
    <property type="evidence" value="ECO:0007669"/>
    <property type="project" value="TreeGrafter"/>
</dbReference>
<dbReference type="Proteomes" id="UP000886852">
    <property type="component" value="Unassembled WGS sequence"/>
</dbReference>
<dbReference type="PANTHER" id="PTHR21198:SF2">
    <property type="entry name" value="GLUTAMATE RACEMASE"/>
    <property type="match status" value="1"/>
</dbReference>
<accession>A0A9D1SQ92</accession>
<organism evidence="2 3">
    <name type="scientific">Candidatus Fimimonas merdipullorum</name>
    <dbReference type="NCBI Taxonomy" id="2840822"/>
    <lineage>
        <taxon>Bacteria</taxon>
        <taxon>Pseudomonadati</taxon>
        <taxon>Myxococcota</taxon>
        <taxon>Myxococcia</taxon>
        <taxon>Myxococcales</taxon>
        <taxon>Cystobacterineae</taxon>
        <taxon>Myxococcaceae</taxon>
        <taxon>Myxococcaceae incertae sedis</taxon>
        <taxon>Candidatus Fimimonas</taxon>
    </lineage>
</organism>
<dbReference type="InterPro" id="IPR001920">
    <property type="entry name" value="Asp/Glu_race"/>
</dbReference>
<dbReference type="InterPro" id="IPR015942">
    <property type="entry name" value="Asp/Glu/hydantoin_racemase"/>
</dbReference>
<dbReference type="Pfam" id="PF01177">
    <property type="entry name" value="Asp_Glu_race"/>
    <property type="match status" value="1"/>
</dbReference>
<dbReference type="SUPFAM" id="SSF53681">
    <property type="entry name" value="Aspartate/glutamate racemase"/>
    <property type="match status" value="2"/>
</dbReference>
<dbReference type="GO" id="GO:0008881">
    <property type="term" value="F:glutamate racemase activity"/>
    <property type="evidence" value="ECO:0007669"/>
    <property type="project" value="TreeGrafter"/>
</dbReference>
<protein>
    <submittedName>
        <fullName evidence="2">Aspartate/glutamate racemase family protein</fullName>
    </submittedName>
</protein>
<proteinExistence type="predicted"/>